<protein>
    <recommendedName>
        <fullName evidence="8">oligopeptidase A</fullName>
        <ecNumber evidence="8">3.4.24.70</ecNumber>
    </recommendedName>
</protein>
<dbReference type="PANTHER" id="PTHR43660:SF1">
    <property type="entry name" value="DIPEPTIDYL CARBOXYPEPTIDASE"/>
    <property type="match status" value="1"/>
</dbReference>
<comment type="caution">
    <text evidence="12">The sequence shown here is derived from an EMBL/GenBank/DDBJ whole genome shotgun (WGS) entry which is preliminary data.</text>
</comment>
<dbReference type="RefSeq" id="WP_080702184.1">
    <property type="nucleotide sequence ID" value="NZ_AOMT01000020.1"/>
</dbReference>
<dbReference type="FunFam" id="3.40.390.10:FF:000009">
    <property type="entry name" value="Oligopeptidase A"/>
    <property type="match status" value="1"/>
</dbReference>
<evidence type="ECO:0000256" key="2">
    <source>
        <dbReference type="ARBA" id="ARBA00022670"/>
    </source>
</evidence>
<dbReference type="InterPro" id="IPR045666">
    <property type="entry name" value="OpdA_N"/>
</dbReference>
<dbReference type="InterPro" id="IPR024080">
    <property type="entry name" value="Neurolysin/TOP_N"/>
</dbReference>
<evidence type="ECO:0000256" key="9">
    <source>
        <dbReference type="RuleBase" id="RU003435"/>
    </source>
</evidence>
<keyword evidence="5 9" id="KW-0862">Zinc</keyword>
<proteinExistence type="inferred from homology"/>
<gene>
    <name evidence="12" type="ORF">MBO_04204</name>
</gene>
<dbReference type="Gene3D" id="1.20.1050.40">
    <property type="entry name" value="Endopeptidase. Chain P, domain 1"/>
    <property type="match status" value="1"/>
</dbReference>
<evidence type="ECO:0000313" key="12">
    <source>
        <dbReference type="EMBL" id="KDN25361.1"/>
    </source>
</evidence>
<dbReference type="PANTHER" id="PTHR43660">
    <property type="entry name" value="DIPEPTIDYL CARBOXYPEPTIDASE"/>
    <property type="match status" value="1"/>
</dbReference>
<feature type="domain" description="Oligopeptidase A N-terminal" evidence="11">
    <location>
        <begin position="64"/>
        <end position="183"/>
    </location>
</feature>
<name>A0A066UD81_9GAMM</name>
<dbReference type="Gene3D" id="3.40.390.10">
    <property type="entry name" value="Collagenase (Catalytic Domain)"/>
    <property type="match status" value="1"/>
</dbReference>
<dbReference type="eggNOG" id="COG0339">
    <property type="taxonomic scope" value="Bacteria"/>
</dbReference>
<keyword evidence="2 9" id="KW-0645">Protease</keyword>
<dbReference type="EC" id="3.4.24.70" evidence="8"/>
<accession>A0A066UD81</accession>
<keyword evidence="6 9" id="KW-0482">Metalloprotease</keyword>
<keyword evidence="13" id="KW-1185">Reference proteome</keyword>
<dbReference type="GO" id="GO:0005829">
    <property type="term" value="C:cytosol"/>
    <property type="evidence" value="ECO:0007669"/>
    <property type="project" value="UniProtKB-ARBA"/>
</dbReference>
<evidence type="ECO:0000313" key="13">
    <source>
        <dbReference type="Proteomes" id="UP000035860"/>
    </source>
</evidence>
<dbReference type="InterPro" id="IPR024077">
    <property type="entry name" value="Neurolysin/TOP_dom2"/>
</dbReference>
<evidence type="ECO:0000256" key="6">
    <source>
        <dbReference type="ARBA" id="ARBA00023049"/>
    </source>
</evidence>
<evidence type="ECO:0000256" key="8">
    <source>
        <dbReference type="ARBA" id="ARBA00026100"/>
    </source>
</evidence>
<dbReference type="SUPFAM" id="SSF55486">
    <property type="entry name" value="Metalloproteases ('zincins'), catalytic domain"/>
    <property type="match status" value="1"/>
</dbReference>
<evidence type="ECO:0000259" key="11">
    <source>
        <dbReference type="Pfam" id="PF19310"/>
    </source>
</evidence>
<evidence type="ECO:0000259" key="10">
    <source>
        <dbReference type="Pfam" id="PF01432"/>
    </source>
</evidence>
<evidence type="ECO:0000256" key="1">
    <source>
        <dbReference type="ARBA" id="ARBA00006040"/>
    </source>
</evidence>
<dbReference type="MEROPS" id="M03.004"/>
<evidence type="ECO:0000256" key="3">
    <source>
        <dbReference type="ARBA" id="ARBA00022723"/>
    </source>
</evidence>
<evidence type="ECO:0000256" key="7">
    <source>
        <dbReference type="ARBA" id="ARBA00024603"/>
    </source>
</evidence>
<dbReference type="AlphaFoldDB" id="A0A066UD81"/>
<dbReference type="GO" id="GO:0004222">
    <property type="term" value="F:metalloendopeptidase activity"/>
    <property type="evidence" value="ECO:0007669"/>
    <property type="project" value="UniProtKB-EC"/>
</dbReference>
<keyword evidence="4 9" id="KW-0378">Hydrolase</keyword>
<reference evidence="12 13" key="1">
    <citation type="journal article" date="2014" name="Genome Announc.">
        <title>Draft Genome Sequence of Moraxella bovoculi Strain 237T (ATCC BAA-1259T) Isolated from a Calf with Infectious Bovine Keratoconjunctivitis.</title>
        <authorList>
            <person name="Calcutt M.J."/>
            <person name="Foecking M.F."/>
            <person name="Martin N.T."/>
            <person name="Mhlanga-Mutangadura T."/>
            <person name="Reilly T.J."/>
        </authorList>
    </citation>
    <scope>NUCLEOTIDE SEQUENCE [LARGE SCALE GENOMIC DNA]</scope>
    <source>
        <strain evidence="12 13">237</strain>
    </source>
</reference>
<evidence type="ECO:0000256" key="5">
    <source>
        <dbReference type="ARBA" id="ARBA00022833"/>
    </source>
</evidence>
<comment type="catalytic activity">
    <reaction evidence="7">
        <text>Hydrolysis of oligopeptides, with broad specificity. Gly or Ala commonly occur as P1 or P1' residues, but more distant residues are also important, as is shown by the fact that Z-Gly-Pro-Gly-|-Gly-Pro-Ala is cleaved, but not Z-(Gly)(5).</text>
        <dbReference type="EC" id="3.4.24.70"/>
    </reaction>
</comment>
<dbReference type="Pfam" id="PF01432">
    <property type="entry name" value="Peptidase_M3"/>
    <property type="match status" value="1"/>
</dbReference>
<comment type="cofactor">
    <cofactor evidence="9">
        <name>Zn(2+)</name>
        <dbReference type="ChEBI" id="CHEBI:29105"/>
    </cofactor>
    <text evidence="9">Binds 1 zinc ion.</text>
</comment>
<dbReference type="InterPro" id="IPR001567">
    <property type="entry name" value="Pept_M3A_M3B_dom"/>
</dbReference>
<dbReference type="Gene3D" id="1.10.1370.10">
    <property type="entry name" value="Neurolysin, domain 3"/>
    <property type="match status" value="1"/>
</dbReference>
<dbReference type="InterPro" id="IPR045090">
    <property type="entry name" value="Pept_M3A_M3B"/>
</dbReference>
<evidence type="ECO:0000256" key="4">
    <source>
        <dbReference type="ARBA" id="ARBA00022801"/>
    </source>
</evidence>
<dbReference type="InterPro" id="IPR024079">
    <property type="entry name" value="MetalloPept_cat_dom_sf"/>
</dbReference>
<dbReference type="CDD" id="cd06456">
    <property type="entry name" value="M3A_DCP"/>
    <property type="match status" value="1"/>
</dbReference>
<sequence length="716" mass="80886">MERRRFLQFGLGTALTMSLPKFGMANSVPLVLSESLQGNPLLDFHNLPDFPRITPEHIKPAITYLIEYNTNAVKTLTAQDVITWQNFYAPLEDAQNKLERAWSAVSQLHSLKSSDALRAVFNEAQQSLTEFDTWFGMYRPLYDAFNKLKQGKEYASYSEAQKKAIDNALLDFKLSGVTLEGEAAERYAKVSARLSELSTQFGNNVLDAEMGFEIVIDAESRLAGLSDIALASAKKAAESKGVAGYRFGLNYPSYAAIVTYADDRALRRQMFEAYRTRASDQGPNAGKWDNTPIMNELAELRLERAKLLGFDSHAEYSLAKKMAENPAQVLEFLNDLLAKTHDKSKAEVKELEAYAKQNGLLAESDTLMPWDFAYLSEKLKQERYSIDREALRVYFPVDQVLSGMFELTERLFGVRVREKTSVPVIHEGVRFFELFKGGKHVASFYLDLFARENKRSGAWHSSVIGRYKTSDGEIQLPVSMLVCNFGGASDDKPALLLHREVETLFHEFGHGLHHMLTKVDVQAVSGINGVAWDAVEFPSQMLENWTWDVDTLALISKHYQTGESLPRDIIDKMLEAKNYQSATNIVRQLEFGLFDFRLHSEYQAGDHGAIARIREDIRQNISVMNDPEWIRTGHSFNHIFSGGYSAGYYSYLWSEVLASDGFTRFEREGLFNRKTGQDFVDAILSQGGSDEPMALFEKFMGRKPDITALLKSRGIV</sequence>
<keyword evidence="3 9" id="KW-0479">Metal-binding</keyword>
<feature type="domain" description="Peptidase M3A/M3B catalytic" evidence="10">
    <location>
        <begin position="258"/>
        <end position="714"/>
    </location>
</feature>
<dbReference type="EMBL" id="AOMT01000020">
    <property type="protein sequence ID" value="KDN25361.1"/>
    <property type="molecule type" value="Genomic_DNA"/>
</dbReference>
<organism evidence="12 13">
    <name type="scientific">Moraxella bovoculi 237</name>
    <dbReference type="NCBI Taxonomy" id="743974"/>
    <lineage>
        <taxon>Bacteria</taxon>
        <taxon>Pseudomonadati</taxon>
        <taxon>Pseudomonadota</taxon>
        <taxon>Gammaproteobacteria</taxon>
        <taxon>Moraxellales</taxon>
        <taxon>Moraxellaceae</taxon>
        <taxon>Moraxella</taxon>
    </lineage>
</organism>
<dbReference type="GO" id="GO:0006508">
    <property type="term" value="P:proteolysis"/>
    <property type="evidence" value="ECO:0007669"/>
    <property type="project" value="UniProtKB-KW"/>
</dbReference>
<dbReference type="InterPro" id="IPR034005">
    <property type="entry name" value="M3A_DCP"/>
</dbReference>
<dbReference type="Pfam" id="PF19310">
    <property type="entry name" value="TOP_N"/>
    <property type="match status" value="1"/>
</dbReference>
<dbReference type="Proteomes" id="UP000035860">
    <property type="component" value="Unassembled WGS sequence"/>
</dbReference>
<comment type="similarity">
    <text evidence="1 9">Belongs to the peptidase M3 family.</text>
</comment>
<dbReference type="GO" id="GO:0046872">
    <property type="term" value="F:metal ion binding"/>
    <property type="evidence" value="ECO:0007669"/>
    <property type="project" value="UniProtKB-UniRule"/>
</dbReference>